<feature type="domain" description="Thioredoxin" evidence="2">
    <location>
        <begin position="27"/>
        <end position="117"/>
    </location>
</feature>
<keyword evidence="1" id="KW-1015">Disulfide bond</keyword>
<dbReference type="CDD" id="cd02947">
    <property type="entry name" value="TRX_family"/>
    <property type="match status" value="1"/>
</dbReference>
<keyword evidence="4" id="KW-1185">Reference proteome</keyword>
<gene>
    <name evidence="3" type="ORF">R5R35_013981</name>
</gene>
<accession>A0AAN9VI91</accession>
<sequence length="131" mass="15391">MTKKTKKVKLQSEERPERSDGIRVREVLNEEQFAKELWDAEDQLVVVQFTAKWSVPYPNLAARFRVLSEMYSHALFLKVDADKCKETANNLEIYFTPTFVLYRDQELLEIIRGPDMKSLELYIAVHYGAPY</sequence>
<evidence type="ECO:0000313" key="3">
    <source>
        <dbReference type="EMBL" id="KAK7863047.1"/>
    </source>
</evidence>
<dbReference type="EMBL" id="JAZDUA010000244">
    <property type="protein sequence ID" value="KAK7863047.1"/>
    <property type="molecule type" value="Genomic_DNA"/>
</dbReference>
<dbReference type="Pfam" id="PF00085">
    <property type="entry name" value="Thioredoxin"/>
    <property type="match status" value="1"/>
</dbReference>
<dbReference type="InterPro" id="IPR013766">
    <property type="entry name" value="Thioredoxin_domain"/>
</dbReference>
<dbReference type="InterPro" id="IPR036249">
    <property type="entry name" value="Thioredoxin-like_sf"/>
</dbReference>
<dbReference type="AlphaFoldDB" id="A0AAN9VI91"/>
<proteinExistence type="predicted"/>
<organism evidence="3 4">
    <name type="scientific">Gryllus longicercus</name>
    <dbReference type="NCBI Taxonomy" id="2509291"/>
    <lineage>
        <taxon>Eukaryota</taxon>
        <taxon>Metazoa</taxon>
        <taxon>Ecdysozoa</taxon>
        <taxon>Arthropoda</taxon>
        <taxon>Hexapoda</taxon>
        <taxon>Insecta</taxon>
        <taxon>Pterygota</taxon>
        <taxon>Neoptera</taxon>
        <taxon>Polyneoptera</taxon>
        <taxon>Orthoptera</taxon>
        <taxon>Ensifera</taxon>
        <taxon>Gryllidea</taxon>
        <taxon>Grylloidea</taxon>
        <taxon>Gryllidae</taxon>
        <taxon>Gryllinae</taxon>
        <taxon>Gryllus</taxon>
    </lineage>
</organism>
<dbReference type="SUPFAM" id="SSF52833">
    <property type="entry name" value="Thioredoxin-like"/>
    <property type="match status" value="1"/>
</dbReference>
<protein>
    <recommendedName>
        <fullName evidence="2">Thioredoxin domain-containing protein</fullName>
    </recommendedName>
</protein>
<evidence type="ECO:0000259" key="2">
    <source>
        <dbReference type="Pfam" id="PF00085"/>
    </source>
</evidence>
<evidence type="ECO:0000256" key="1">
    <source>
        <dbReference type="ARBA" id="ARBA00023157"/>
    </source>
</evidence>
<dbReference type="Gene3D" id="3.40.30.10">
    <property type="entry name" value="Glutaredoxin"/>
    <property type="match status" value="1"/>
</dbReference>
<name>A0AAN9VI91_9ORTH</name>
<reference evidence="3 4" key="1">
    <citation type="submission" date="2024-03" db="EMBL/GenBank/DDBJ databases">
        <title>The genome assembly and annotation of the cricket Gryllus longicercus Weissman &amp; Gray.</title>
        <authorList>
            <person name="Szrajer S."/>
            <person name="Gray D."/>
            <person name="Ylla G."/>
        </authorList>
    </citation>
    <scope>NUCLEOTIDE SEQUENCE [LARGE SCALE GENOMIC DNA]</scope>
    <source>
        <strain evidence="3">DAG 2021-001</strain>
        <tissue evidence="3">Whole body minus gut</tissue>
    </source>
</reference>
<dbReference type="Proteomes" id="UP001378592">
    <property type="component" value="Unassembled WGS sequence"/>
</dbReference>
<comment type="caution">
    <text evidence="3">The sequence shown here is derived from an EMBL/GenBank/DDBJ whole genome shotgun (WGS) entry which is preliminary data.</text>
</comment>
<evidence type="ECO:0000313" key="4">
    <source>
        <dbReference type="Proteomes" id="UP001378592"/>
    </source>
</evidence>
<dbReference type="PANTHER" id="PTHR46115">
    <property type="entry name" value="THIOREDOXIN-LIKE PROTEIN 1"/>
    <property type="match status" value="1"/>
</dbReference>